<sequence>MNSQNKKKKRQKLNPEAKFRFTLDHCSKIKDLSAAISLYESFPNPTLSLNNLNSLLYICSNSLSNLETRELAIEFGFKLFDLHRSKNSCIFKPNEATLTVVARLTSAKGDGDYAFELSKSVKKYALAPKLRTYGPALFCFSDNGMADKAYEVEEHIKSVGLQLEEPELAALLKVAMGASGDGAARRGGSGRR</sequence>
<comment type="caution">
    <text evidence="3">The sequence shown here is derived from an EMBL/GenBank/DDBJ whole genome shotgun (WGS) entry which is preliminary data.</text>
</comment>
<dbReference type="Proteomes" id="UP000594638">
    <property type="component" value="Unassembled WGS sequence"/>
</dbReference>
<reference evidence="3 4" key="1">
    <citation type="submission" date="2019-12" db="EMBL/GenBank/DDBJ databases">
        <authorList>
            <person name="Alioto T."/>
            <person name="Alioto T."/>
            <person name="Gomez Garrido J."/>
        </authorList>
    </citation>
    <scope>NUCLEOTIDE SEQUENCE [LARGE SCALE GENOMIC DNA]</scope>
</reference>
<dbReference type="GO" id="GO:0004526">
    <property type="term" value="F:ribonuclease P activity"/>
    <property type="evidence" value="ECO:0007669"/>
    <property type="project" value="TreeGrafter"/>
</dbReference>
<accession>A0A8S0RAB1</accession>
<dbReference type="PANTHER" id="PTHR13547">
    <property type="match status" value="1"/>
</dbReference>
<evidence type="ECO:0000313" key="3">
    <source>
        <dbReference type="EMBL" id="CAA2975939.1"/>
    </source>
</evidence>
<evidence type="ECO:0000259" key="2">
    <source>
        <dbReference type="Pfam" id="PF17177"/>
    </source>
</evidence>
<dbReference type="InterPro" id="IPR011990">
    <property type="entry name" value="TPR-like_helical_dom_sf"/>
</dbReference>
<dbReference type="InterPro" id="IPR033443">
    <property type="entry name" value="PROP1-like_PPR_dom"/>
</dbReference>
<dbReference type="Gene3D" id="1.25.40.10">
    <property type="entry name" value="Tetratricopeptide repeat domain"/>
    <property type="match status" value="1"/>
</dbReference>
<protein>
    <recommendedName>
        <fullName evidence="2">PROP1-like PPR domain-containing protein</fullName>
    </recommendedName>
</protein>
<dbReference type="Gramene" id="OE9A084312T1">
    <property type="protein sequence ID" value="OE9A084312C1"/>
    <property type="gene ID" value="OE9A084312"/>
</dbReference>
<keyword evidence="1" id="KW-0677">Repeat</keyword>
<evidence type="ECO:0000313" key="4">
    <source>
        <dbReference type="Proteomes" id="UP000594638"/>
    </source>
</evidence>
<dbReference type="PANTHER" id="PTHR13547:SF13">
    <property type="entry name" value="PROTEINACEOUS RNASE P 2"/>
    <property type="match status" value="1"/>
</dbReference>
<name>A0A8S0RAB1_OLEEU</name>
<dbReference type="EMBL" id="CACTIH010002328">
    <property type="protein sequence ID" value="CAA2975939.1"/>
    <property type="molecule type" value="Genomic_DNA"/>
</dbReference>
<feature type="domain" description="PROP1-like PPR" evidence="2">
    <location>
        <begin position="7"/>
        <end position="177"/>
    </location>
</feature>
<proteinExistence type="predicted"/>
<dbReference type="GO" id="GO:0001682">
    <property type="term" value="P:tRNA 5'-leader removal"/>
    <property type="evidence" value="ECO:0007669"/>
    <property type="project" value="TreeGrafter"/>
</dbReference>
<organism evidence="3 4">
    <name type="scientific">Olea europaea subsp. europaea</name>
    <dbReference type="NCBI Taxonomy" id="158383"/>
    <lineage>
        <taxon>Eukaryota</taxon>
        <taxon>Viridiplantae</taxon>
        <taxon>Streptophyta</taxon>
        <taxon>Embryophyta</taxon>
        <taxon>Tracheophyta</taxon>
        <taxon>Spermatophyta</taxon>
        <taxon>Magnoliopsida</taxon>
        <taxon>eudicotyledons</taxon>
        <taxon>Gunneridae</taxon>
        <taxon>Pentapetalae</taxon>
        <taxon>asterids</taxon>
        <taxon>lamiids</taxon>
        <taxon>Lamiales</taxon>
        <taxon>Oleaceae</taxon>
        <taxon>Oleeae</taxon>
        <taxon>Olea</taxon>
    </lineage>
</organism>
<dbReference type="AlphaFoldDB" id="A0A8S0RAB1"/>
<keyword evidence="4" id="KW-1185">Reference proteome</keyword>
<evidence type="ECO:0000256" key="1">
    <source>
        <dbReference type="ARBA" id="ARBA00022737"/>
    </source>
</evidence>
<dbReference type="OrthoDB" id="46913at2759"/>
<dbReference type="Pfam" id="PF17177">
    <property type="entry name" value="PPR_long"/>
    <property type="match status" value="1"/>
</dbReference>
<gene>
    <name evidence="3" type="ORF">OLEA9_A084312</name>
</gene>